<dbReference type="InterPro" id="IPR012336">
    <property type="entry name" value="Thioredoxin-like_fold"/>
</dbReference>
<dbReference type="EMBL" id="CTEF01000001">
    <property type="protein sequence ID" value="CQD11562.1"/>
    <property type="molecule type" value="Genomic_DNA"/>
</dbReference>
<dbReference type="CDD" id="cd02972">
    <property type="entry name" value="DsbA_family"/>
    <property type="match status" value="1"/>
</dbReference>
<dbReference type="InterPro" id="IPR036249">
    <property type="entry name" value="Thioredoxin-like_sf"/>
</dbReference>
<dbReference type="SUPFAM" id="SSF52833">
    <property type="entry name" value="Thioredoxin-like"/>
    <property type="match status" value="1"/>
</dbReference>
<gene>
    <name evidence="2" type="ORF">BN970_02338</name>
</gene>
<organism evidence="2 3">
    <name type="scientific">Mycolicibacterium conceptionense</name>
    <dbReference type="NCBI Taxonomy" id="451644"/>
    <lineage>
        <taxon>Bacteria</taxon>
        <taxon>Bacillati</taxon>
        <taxon>Actinomycetota</taxon>
        <taxon>Actinomycetes</taxon>
        <taxon>Mycobacteriales</taxon>
        <taxon>Mycobacteriaceae</taxon>
        <taxon>Mycolicibacterium</taxon>
    </lineage>
</organism>
<keyword evidence="2" id="KW-0723">Serine/threonine-protein kinase</keyword>
<evidence type="ECO:0000313" key="3">
    <source>
        <dbReference type="Proteomes" id="UP000182227"/>
    </source>
</evidence>
<protein>
    <submittedName>
        <fullName evidence="2">Serine/threonine protein kinase</fullName>
    </submittedName>
</protein>
<proteinExistence type="predicted"/>
<evidence type="ECO:0000259" key="1">
    <source>
        <dbReference type="Pfam" id="PF13462"/>
    </source>
</evidence>
<name>A0A0U1DAS0_9MYCO</name>
<accession>A0A0U1DAS0</accession>
<dbReference type="Pfam" id="PF13462">
    <property type="entry name" value="Thioredoxin_4"/>
    <property type="match status" value="1"/>
</dbReference>
<reference evidence="2 3" key="1">
    <citation type="submission" date="2015-03" db="EMBL/GenBank/DDBJ databases">
        <authorList>
            <person name="Murphy D."/>
        </authorList>
    </citation>
    <scope>NUCLEOTIDE SEQUENCE [LARGE SCALE GENOMIC DNA]</scope>
    <source>
        <strain evidence="2 3">D16</strain>
    </source>
</reference>
<keyword evidence="2" id="KW-0418">Kinase</keyword>
<evidence type="ECO:0000313" key="2">
    <source>
        <dbReference type="EMBL" id="CQD11562.1"/>
    </source>
</evidence>
<dbReference type="Gene3D" id="3.40.30.10">
    <property type="entry name" value="Glutaredoxin"/>
    <property type="match status" value="1"/>
</dbReference>
<feature type="domain" description="Thioredoxin-like fold" evidence="1">
    <location>
        <begin position="71"/>
        <end position="177"/>
    </location>
</feature>
<sequence>MTITMVAVNARLAQEGKMATMKANHRRTDARPAAVSMVIAMTLGLLAVVLTWGPGIGRAYAAEASPAGDVLSIGDPAAPGQIDLYLDPLCPYSGKMVREQGAEIGRRIEDGKLHINLRLVNFLEKYSASGTYDSRAIYAAFIVADHSRSSEVTWQFIEQIFSAEQQPKEEGPTDLSNDQLAGLADRAGAPPSAQDLIKLGLPIPFDGHAIAAGTLPLLRQLPDSGVPMVVVDGESVDGNSDWLDRLPA</sequence>
<dbReference type="GO" id="GO:0004674">
    <property type="term" value="F:protein serine/threonine kinase activity"/>
    <property type="evidence" value="ECO:0007669"/>
    <property type="project" value="UniProtKB-KW"/>
</dbReference>
<dbReference type="Proteomes" id="UP000182227">
    <property type="component" value="Unassembled WGS sequence"/>
</dbReference>
<keyword evidence="2" id="KW-0808">Transferase</keyword>
<dbReference type="AlphaFoldDB" id="A0A0U1DAS0"/>